<dbReference type="PANTHER" id="PTHR35089:SF1">
    <property type="entry name" value="CHAPERONE PROTEIN SKP"/>
    <property type="match status" value="1"/>
</dbReference>
<keyword evidence="3" id="KW-0175">Coiled coil</keyword>
<evidence type="ECO:0008006" key="5">
    <source>
        <dbReference type="Google" id="ProtNLM"/>
    </source>
</evidence>
<dbReference type="InterPro" id="IPR024930">
    <property type="entry name" value="Skp_dom_sf"/>
</dbReference>
<dbReference type="GO" id="GO:0005829">
    <property type="term" value="C:cytosol"/>
    <property type="evidence" value="ECO:0007669"/>
    <property type="project" value="TreeGrafter"/>
</dbReference>
<dbReference type="InterPro" id="IPR005632">
    <property type="entry name" value="Chaperone_Skp"/>
</dbReference>
<dbReference type="GO" id="GO:0050821">
    <property type="term" value="P:protein stabilization"/>
    <property type="evidence" value="ECO:0007669"/>
    <property type="project" value="TreeGrafter"/>
</dbReference>
<dbReference type="SMART" id="SM00935">
    <property type="entry name" value="OmpH"/>
    <property type="match status" value="1"/>
</dbReference>
<dbReference type="GO" id="GO:0051082">
    <property type="term" value="F:unfolded protein binding"/>
    <property type="evidence" value="ECO:0007669"/>
    <property type="project" value="InterPro"/>
</dbReference>
<feature type="coiled-coil region" evidence="3">
    <location>
        <begin position="68"/>
        <end position="118"/>
    </location>
</feature>
<sequence>MHLIFSVKTFFQLIMLSSFLFIVPDVSAAEKRSTIAVVDVRLLLQTAPQTAEATRILKERFIPQEKELEDEALAIKNLEERLVRDKAKLSKEERITRERDLRQRKRERNRALEDYREDVRLERAAALDEVQRQVLDAIESVRASKNIDVVIQDYVAASPEVDITNDVLALLGKLLKDSQRPTIEGAAN</sequence>
<evidence type="ECO:0000256" key="1">
    <source>
        <dbReference type="ARBA" id="ARBA00009091"/>
    </source>
</evidence>
<reference evidence="4" key="1">
    <citation type="submission" date="2020-01" db="EMBL/GenBank/DDBJ databases">
        <authorList>
            <person name="Meier V. D."/>
            <person name="Meier V D."/>
        </authorList>
    </citation>
    <scope>NUCLEOTIDE SEQUENCE</scope>
    <source>
        <strain evidence="4">HLG_WM_MAG_07</strain>
    </source>
</reference>
<proteinExistence type="inferred from homology"/>
<keyword evidence="2" id="KW-0732">Signal</keyword>
<name>A0A6S6SKF0_9GAMM</name>
<dbReference type="SUPFAM" id="SSF111384">
    <property type="entry name" value="OmpH-like"/>
    <property type="match status" value="1"/>
</dbReference>
<gene>
    <name evidence="4" type="ORF">HELGO_WM12599</name>
</gene>
<dbReference type="EMBL" id="CACVAY010000034">
    <property type="protein sequence ID" value="CAA6807809.1"/>
    <property type="molecule type" value="Genomic_DNA"/>
</dbReference>
<evidence type="ECO:0000256" key="3">
    <source>
        <dbReference type="SAM" id="Coils"/>
    </source>
</evidence>
<dbReference type="PANTHER" id="PTHR35089">
    <property type="entry name" value="CHAPERONE PROTEIN SKP"/>
    <property type="match status" value="1"/>
</dbReference>
<dbReference type="AlphaFoldDB" id="A0A6S6SKF0"/>
<protein>
    <recommendedName>
        <fullName evidence="5">OmpH family outer membrane protein</fullName>
    </recommendedName>
</protein>
<dbReference type="Pfam" id="PF03938">
    <property type="entry name" value="OmpH"/>
    <property type="match status" value="1"/>
</dbReference>
<organism evidence="4">
    <name type="scientific">uncultured Thiotrichaceae bacterium</name>
    <dbReference type="NCBI Taxonomy" id="298394"/>
    <lineage>
        <taxon>Bacteria</taxon>
        <taxon>Pseudomonadati</taxon>
        <taxon>Pseudomonadota</taxon>
        <taxon>Gammaproteobacteria</taxon>
        <taxon>Thiotrichales</taxon>
        <taxon>Thiotrichaceae</taxon>
        <taxon>environmental samples</taxon>
    </lineage>
</organism>
<comment type="similarity">
    <text evidence="1">Belongs to the Skp family.</text>
</comment>
<dbReference type="Gene3D" id="3.30.910.20">
    <property type="entry name" value="Skp domain"/>
    <property type="match status" value="1"/>
</dbReference>
<evidence type="ECO:0000256" key="2">
    <source>
        <dbReference type="ARBA" id="ARBA00022729"/>
    </source>
</evidence>
<accession>A0A6S6SKF0</accession>
<evidence type="ECO:0000313" key="4">
    <source>
        <dbReference type="EMBL" id="CAA6807809.1"/>
    </source>
</evidence>